<evidence type="ECO:0000256" key="3">
    <source>
        <dbReference type="ARBA" id="ARBA00022519"/>
    </source>
</evidence>
<dbReference type="PANTHER" id="PTHR30213:SF0">
    <property type="entry name" value="UPF0761 MEMBRANE PROTEIN YIHY"/>
    <property type="match status" value="1"/>
</dbReference>
<comment type="similarity">
    <text evidence="7">Belongs to the UPF0761 family.</text>
</comment>
<dbReference type="EMBL" id="JAKOOW010000021">
    <property type="protein sequence ID" value="MCG6503812.1"/>
    <property type="molecule type" value="Genomic_DNA"/>
</dbReference>
<keyword evidence="6 7" id="KW-0472">Membrane</keyword>
<evidence type="ECO:0000256" key="1">
    <source>
        <dbReference type="ARBA" id="ARBA00004651"/>
    </source>
</evidence>
<keyword evidence="3" id="KW-0997">Cell inner membrane</keyword>
<protein>
    <recommendedName>
        <fullName evidence="7">UPF0761 membrane protein MB824_04770</fullName>
    </recommendedName>
</protein>
<evidence type="ECO:0000256" key="5">
    <source>
        <dbReference type="ARBA" id="ARBA00022989"/>
    </source>
</evidence>
<dbReference type="Pfam" id="PF03631">
    <property type="entry name" value="Virul_fac_BrkB"/>
    <property type="match status" value="1"/>
</dbReference>
<feature type="transmembrane region" description="Helical" evidence="7">
    <location>
        <begin position="33"/>
        <end position="59"/>
    </location>
</feature>
<evidence type="ECO:0000256" key="6">
    <source>
        <dbReference type="ARBA" id="ARBA00023136"/>
    </source>
</evidence>
<evidence type="ECO:0000256" key="4">
    <source>
        <dbReference type="ARBA" id="ARBA00022692"/>
    </source>
</evidence>
<organism evidence="8 9">
    <name type="scientific">Kingella pumchi</name>
    <dbReference type="NCBI Taxonomy" id="2779506"/>
    <lineage>
        <taxon>Bacteria</taxon>
        <taxon>Pseudomonadati</taxon>
        <taxon>Pseudomonadota</taxon>
        <taxon>Betaproteobacteria</taxon>
        <taxon>Neisseriales</taxon>
        <taxon>Neisseriaceae</taxon>
        <taxon>Kingella</taxon>
    </lineage>
</organism>
<comment type="caution">
    <text evidence="8">The sequence shown here is derived from an EMBL/GenBank/DDBJ whole genome shotgun (WGS) entry which is preliminary data.</text>
</comment>
<sequence>MMNELLHRISRLPPFGFAAFVWRRFQKVRLMQVASSLTFTTLLALVPLLTVTLVVLTALPDFSGFQAALNGFITSLIVPSGAAAVADYLQGFREQAGQLTAVGVAFMAFSSLLLVQTIDETFNRIWNIQKPRPLLIALPIYVLLLTFGPVLVAVSLSASAYVFSPEYLDAHLPWLAGSLKQLGASQIPGRFLLDTLTLWLLYRVVPNCLVPAANALIGAALTAALLEAAKWGFAFYIANFNSYRLIYGAFSVVPVFLVWLHLLWLIVLFGALITACLPYCRRRAYLKADGAQVLFDDAVYVLLVLWRAQEQGGLRQRDFRLYIAIGYDALANLLDALKRLGYIKTVRGRWQLKPDAGEIMLDRLFAQFVYDPKHHPDGRIAAEMAGLLEPAIRALNISLREWGERNPPQ</sequence>
<feature type="transmembrane region" description="Helical" evidence="7">
    <location>
        <begin position="138"/>
        <end position="163"/>
    </location>
</feature>
<feature type="transmembrane region" description="Helical" evidence="7">
    <location>
        <begin position="246"/>
        <end position="277"/>
    </location>
</feature>
<feature type="transmembrane region" description="Helical" evidence="7">
    <location>
        <begin position="98"/>
        <end position="118"/>
    </location>
</feature>
<accession>A0ABS9NML4</accession>
<name>A0ABS9NML4_9NEIS</name>
<keyword evidence="5 7" id="KW-1133">Transmembrane helix</keyword>
<dbReference type="RefSeq" id="WP_238746415.1">
    <property type="nucleotide sequence ID" value="NZ_JAKOOW010000021.1"/>
</dbReference>
<proteinExistence type="inferred from homology"/>
<evidence type="ECO:0000313" key="8">
    <source>
        <dbReference type="EMBL" id="MCG6503812.1"/>
    </source>
</evidence>
<evidence type="ECO:0000256" key="2">
    <source>
        <dbReference type="ARBA" id="ARBA00022475"/>
    </source>
</evidence>
<dbReference type="InterPro" id="IPR017039">
    <property type="entry name" value="Virul_fac_BrkB"/>
</dbReference>
<dbReference type="Proteomes" id="UP001298424">
    <property type="component" value="Unassembled WGS sequence"/>
</dbReference>
<gene>
    <name evidence="8" type="ORF">MB824_04770</name>
</gene>
<dbReference type="InterPro" id="IPR023679">
    <property type="entry name" value="UPF0761_bac"/>
</dbReference>
<evidence type="ECO:0000256" key="7">
    <source>
        <dbReference type="HAMAP-Rule" id="MF_00672"/>
    </source>
</evidence>
<reference evidence="8 9" key="1">
    <citation type="submission" date="2022-02" db="EMBL/GenBank/DDBJ databases">
        <title>Genome sequence data of Kingella unionensis sp. nov. strain CICC 24913 (CCUG 75125).</title>
        <authorList>
            <person name="Xiao M."/>
        </authorList>
    </citation>
    <scope>NUCLEOTIDE SEQUENCE [LARGE SCALE GENOMIC DNA]</scope>
    <source>
        <strain evidence="8 9">CICC 24913</strain>
    </source>
</reference>
<keyword evidence="4 7" id="KW-0812">Transmembrane</keyword>
<keyword evidence="9" id="KW-1185">Reference proteome</keyword>
<dbReference type="NCBIfam" id="TIGR00765">
    <property type="entry name" value="yihY_not_rbn"/>
    <property type="match status" value="1"/>
</dbReference>
<comment type="subcellular location">
    <subcellularLocation>
        <location evidence="1 7">Cell membrane</location>
        <topology evidence="1 7">Multi-pass membrane protein</topology>
    </subcellularLocation>
</comment>
<evidence type="ECO:0000313" key="9">
    <source>
        <dbReference type="Proteomes" id="UP001298424"/>
    </source>
</evidence>
<keyword evidence="2 7" id="KW-1003">Cell membrane</keyword>
<dbReference type="HAMAP" id="MF_00672">
    <property type="entry name" value="UPF0761"/>
    <property type="match status" value="1"/>
</dbReference>
<feature type="transmembrane region" description="Helical" evidence="7">
    <location>
        <begin position="65"/>
        <end position="86"/>
    </location>
</feature>
<feature type="transmembrane region" description="Helical" evidence="7">
    <location>
        <begin position="200"/>
        <end position="226"/>
    </location>
</feature>
<dbReference type="PANTHER" id="PTHR30213">
    <property type="entry name" value="INNER MEMBRANE PROTEIN YHJD"/>
    <property type="match status" value="1"/>
</dbReference>